<proteinExistence type="predicted"/>
<reference evidence="1 2" key="1">
    <citation type="submission" date="2016-04" db="EMBL/GenBank/DDBJ databases">
        <title>Draft genome sequence of Janthinobacterium psychrotolerans sp. nov., isolated from freshwater sediments in Denmark.</title>
        <authorList>
            <person name="Gong X."/>
            <person name="Skrivergaard S."/>
            <person name="Korsgaard B.S."/>
            <person name="Schreiber L."/>
            <person name="Marshall I.P."/>
            <person name="Finster K."/>
            <person name="Schramm A."/>
        </authorList>
    </citation>
    <scope>NUCLEOTIDE SEQUENCE [LARGE SCALE GENOMIC DNA]</scope>
    <source>
        <strain evidence="1 2">S3-2</strain>
    </source>
</reference>
<gene>
    <name evidence="1" type="ORF">ASR47_1003385</name>
</gene>
<organism evidence="1 2">
    <name type="scientific">Janthinobacterium psychrotolerans</name>
    <dbReference type="NCBI Taxonomy" id="1747903"/>
    <lineage>
        <taxon>Bacteria</taxon>
        <taxon>Pseudomonadati</taxon>
        <taxon>Pseudomonadota</taxon>
        <taxon>Betaproteobacteria</taxon>
        <taxon>Burkholderiales</taxon>
        <taxon>Oxalobacteraceae</taxon>
        <taxon>Janthinobacterium</taxon>
    </lineage>
</organism>
<evidence type="ECO:0000313" key="2">
    <source>
        <dbReference type="Proteomes" id="UP000092713"/>
    </source>
</evidence>
<dbReference type="Proteomes" id="UP000092713">
    <property type="component" value="Unassembled WGS sequence"/>
</dbReference>
<evidence type="ECO:0000313" key="1">
    <source>
        <dbReference type="EMBL" id="OBV37721.1"/>
    </source>
</evidence>
<keyword evidence="2" id="KW-1185">Reference proteome</keyword>
<accession>A0A1A7BVY1</accession>
<name>A0A1A7BVY1_9BURK</name>
<protein>
    <submittedName>
        <fullName evidence="1">Uncharacterized protein</fullName>
    </submittedName>
</protein>
<dbReference type="EMBL" id="LOCQ01000060">
    <property type="protein sequence ID" value="OBV37721.1"/>
    <property type="molecule type" value="Genomic_DNA"/>
</dbReference>
<sequence>MTVFVDITGAIIAALAAEPAVSPNIFRARDAALLASYNTAVNVQWDAGTPDYGQIHGAPADWQSKYTVECYAKSAVLSGDLAVDPVLDAVFTRLAADPTLGNTVAWLRMVHVEASCDSAGQKTGWVGMTYLVTHRTSADNLNA</sequence>
<dbReference type="AlphaFoldDB" id="A0A1A7BVY1"/>
<dbReference type="RefSeq" id="WP_065309930.1">
    <property type="nucleotide sequence ID" value="NZ_LOCQ01000060.1"/>
</dbReference>
<dbReference type="STRING" id="1747903.ASR47_1003385"/>
<dbReference type="OrthoDB" id="8759042at2"/>
<comment type="caution">
    <text evidence="1">The sequence shown here is derived from an EMBL/GenBank/DDBJ whole genome shotgun (WGS) entry which is preliminary data.</text>
</comment>